<dbReference type="EMBL" id="JANQBD010000012">
    <property type="protein sequence ID" value="MCR8632910.1"/>
    <property type="molecule type" value="Genomic_DNA"/>
</dbReference>
<sequence>MDPVKIEVKLRNGDEITYKGDHDEKALIKWLKKLGFDHIAEIKFKYADGVEVKIKLPHGDC</sequence>
<comment type="caution">
    <text evidence="1">The sequence shown here is derived from an EMBL/GenBank/DDBJ whole genome shotgun (WGS) entry which is preliminary data.</text>
</comment>
<dbReference type="RefSeq" id="WP_258214495.1">
    <property type="nucleotide sequence ID" value="NZ_JANQBD010000012.1"/>
</dbReference>
<dbReference type="Proteomes" id="UP001300012">
    <property type="component" value="Unassembled WGS sequence"/>
</dbReference>
<evidence type="ECO:0000313" key="1">
    <source>
        <dbReference type="EMBL" id="MCR8632910.1"/>
    </source>
</evidence>
<gene>
    <name evidence="1" type="ORF">NV381_17045</name>
</gene>
<protein>
    <submittedName>
        <fullName evidence="1">Uncharacterized protein</fullName>
    </submittedName>
</protein>
<accession>A0ABT1YLS7</accession>
<proteinExistence type="predicted"/>
<organism evidence="1 2">
    <name type="scientific">Paenibacillus radicis</name>
    <name type="common">ex Xue et al. 2023</name>
    <dbReference type="NCBI Taxonomy" id="2972489"/>
    <lineage>
        <taxon>Bacteria</taxon>
        <taxon>Bacillati</taxon>
        <taxon>Bacillota</taxon>
        <taxon>Bacilli</taxon>
        <taxon>Bacillales</taxon>
        <taxon>Paenibacillaceae</taxon>
        <taxon>Paenibacillus</taxon>
    </lineage>
</organism>
<evidence type="ECO:0000313" key="2">
    <source>
        <dbReference type="Proteomes" id="UP001300012"/>
    </source>
</evidence>
<name>A0ABT1YLS7_9BACL</name>
<keyword evidence="2" id="KW-1185">Reference proteome</keyword>
<reference evidence="1 2" key="1">
    <citation type="submission" date="2022-08" db="EMBL/GenBank/DDBJ databases">
        <title>Paenibacillus endoradicis sp. nov., Paenibacillus radicibacter sp. nov and Paenibacillus pararadicis sp. nov., three cold-adapted plant growth-promoting bacteria isolated from root of Larix gmelinii in Great Khingan.</title>
        <authorList>
            <person name="Xue H."/>
        </authorList>
    </citation>
    <scope>NUCLEOTIDE SEQUENCE [LARGE SCALE GENOMIC DNA]</scope>
    <source>
        <strain evidence="1 2">N5-1-1-5</strain>
    </source>
</reference>